<accession>A0A3B1CHS5</accession>
<keyword evidence="4" id="KW-0028">Amino-acid biosynthesis</keyword>
<keyword evidence="5 10" id="KW-0808">Transferase</keyword>
<evidence type="ECO:0000256" key="8">
    <source>
        <dbReference type="ARBA" id="ARBA00022840"/>
    </source>
</evidence>
<dbReference type="PANTHER" id="PTHR23342">
    <property type="entry name" value="N-ACETYLGLUTAMATE SYNTHASE"/>
    <property type="match status" value="1"/>
</dbReference>
<dbReference type="InterPro" id="IPR041727">
    <property type="entry name" value="NAGK-C"/>
</dbReference>
<keyword evidence="6" id="KW-0547">Nucleotide-binding</keyword>
<dbReference type="HAMAP" id="MF_00082">
    <property type="entry name" value="ArgB"/>
    <property type="match status" value="1"/>
</dbReference>
<keyword evidence="8" id="KW-0067">ATP-binding</keyword>
<organism evidence="10">
    <name type="scientific">hydrothermal vent metagenome</name>
    <dbReference type="NCBI Taxonomy" id="652676"/>
    <lineage>
        <taxon>unclassified sequences</taxon>
        <taxon>metagenomes</taxon>
        <taxon>ecological metagenomes</taxon>
    </lineage>
</organism>
<feature type="domain" description="Aspartate/glutamate/uridylate kinase" evidence="9">
    <location>
        <begin position="32"/>
        <end position="278"/>
    </location>
</feature>
<keyword evidence="3" id="KW-0055">Arginine biosynthesis</keyword>
<dbReference type="InterPro" id="IPR001048">
    <property type="entry name" value="Asp/Glu/Uridylate_kinase"/>
</dbReference>
<reference evidence="10" key="1">
    <citation type="submission" date="2018-06" db="EMBL/GenBank/DDBJ databases">
        <authorList>
            <person name="Zhirakovskaya E."/>
        </authorList>
    </citation>
    <scope>NUCLEOTIDE SEQUENCE</scope>
</reference>
<dbReference type="GO" id="GO:0003991">
    <property type="term" value="F:acetylglutamate kinase activity"/>
    <property type="evidence" value="ECO:0007669"/>
    <property type="project" value="UniProtKB-EC"/>
</dbReference>
<dbReference type="InterPro" id="IPR001057">
    <property type="entry name" value="Glu/AcGlu_kinase"/>
</dbReference>
<dbReference type="AlphaFoldDB" id="A0A3B1CHS5"/>
<dbReference type="FunFam" id="3.40.1160.10:FF:000004">
    <property type="entry name" value="Acetylglutamate kinase"/>
    <property type="match status" value="1"/>
</dbReference>
<evidence type="ECO:0000259" key="9">
    <source>
        <dbReference type="Pfam" id="PF00696"/>
    </source>
</evidence>
<sequence>MLMKENTMLGELVDKAESLVEALPYMRSFKGKTVVVKYGGSAMVDDELKSEFARDISLLKHIGINPVVAHGGGPQIGDTLKKMGLESRFIDGMRVTDKETINIVEMVLVGKVNKEIVSLINAHGGRAVGLSGKDGGLIGAEKLFIEKKDPALNRPEIIDIGMVGKVSSVDVSVLRSLEASGFIPVIAPVGYGANGETYNINADFVAGSIAGALKASKLVLLTDEAGILDSSGNLISTLTEDEAKDLIADGVIKGGMLPKVEACFTALDSGVKKTHIIDGRIKHSVLLEIFTDQGIGTEIKRQGA</sequence>
<keyword evidence="7 10" id="KW-0418">Kinase</keyword>
<name>A0A3B1CHS5_9ZZZZ</name>
<dbReference type="InterPro" id="IPR004662">
    <property type="entry name" value="AcgluKinase_fam"/>
</dbReference>
<dbReference type="PRINTS" id="PR00474">
    <property type="entry name" value="GLU5KINASE"/>
</dbReference>
<evidence type="ECO:0000256" key="7">
    <source>
        <dbReference type="ARBA" id="ARBA00022777"/>
    </source>
</evidence>
<evidence type="ECO:0000256" key="4">
    <source>
        <dbReference type="ARBA" id="ARBA00022605"/>
    </source>
</evidence>
<dbReference type="EC" id="2.7.2.8" evidence="2"/>
<proteinExistence type="inferred from homology"/>
<dbReference type="CDD" id="cd04250">
    <property type="entry name" value="AAK_NAGK-C"/>
    <property type="match status" value="1"/>
</dbReference>
<gene>
    <name evidence="10" type="ORF">MNBD_NITROSPINAE04-1053</name>
</gene>
<dbReference type="SUPFAM" id="SSF53633">
    <property type="entry name" value="Carbamate kinase-like"/>
    <property type="match status" value="1"/>
</dbReference>
<evidence type="ECO:0000256" key="1">
    <source>
        <dbReference type="ARBA" id="ARBA00004828"/>
    </source>
</evidence>
<dbReference type="InterPro" id="IPR037528">
    <property type="entry name" value="ArgB"/>
</dbReference>
<evidence type="ECO:0000256" key="3">
    <source>
        <dbReference type="ARBA" id="ARBA00022571"/>
    </source>
</evidence>
<dbReference type="EMBL" id="UOGA01000270">
    <property type="protein sequence ID" value="VAX24323.1"/>
    <property type="molecule type" value="Genomic_DNA"/>
</dbReference>
<evidence type="ECO:0000256" key="2">
    <source>
        <dbReference type="ARBA" id="ARBA00013065"/>
    </source>
</evidence>
<protein>
    <recommendedName>
        <fullName evidence="2">acetylglutamate kinase</fullName>
        <ecNumber evidence="2">2.7.2.8</ecNumber>
    </recommendedName>
</protein>
<dbReference type="InterPro" id="IPR036393">
    <property type="entry name" value="AceGlu_kinase-like_sf"/>
</dbReference>
<comment type="pathway">
    <text evidence="1">Amino-acid biosynthesis; L-arginine biosynthesis; N(2)-acetyl-L-ornithine from L-glutamate: step 2/4.</text>
</comment>
<dbReference type="Pfam" id="PF00696">
    <property type="entry name" value="AA_kinase"/>
    <property type="match status" value="1"/>
</dbReference>
<dbReference type="GO" id="GO:0005737">
    <property type="term" value="C:cytoplasm"/>
    <property type="evidence" value="ECO:0007669"/>
    <property type="project" value="InterPro"/>
</dbReference>
<dbReference type="PANTHER" id="PTHR23342:SF0">
    <property type="entry name" value="N-ACETYLGLUTAMATE SYNTHASE, MITOCHONDRIAL"/>
    <property type="match status" value="1"/>
</dbReference>
<dbReference type="PIRSF" id="PIRSF000728">
    <property type="entry name" value="NAGK"/>
    <property type="match status" value="1"/>
</dbReference>
<dbReference type="GO" id="GO:0005524">
    <property type="term" value="F:ATP binding"/>
    <property type="evidence" value="ECO:0007669"/>
    <property type="project" value="UniProtKB-KW"/>
</dbReference>
<evidence type="ECO:0000256" key="6">
    <source>
        <dbReference type="ARBA" id="ARBA00022741"/>
    </source>
</evidence>
<dbReference type="Gene3D" id="3.40.1160.10">
    <property type="entry name" value="Acetylglutamate kinase-like"/>
    <property type="match status" value="1"/>
</dbReference>
<evidence type="ECO:0000256" key="5">
    <source>
        <dbReference type="ARBA" id="ARBA00022679"/>
    </source>
</evidence>
<dbReference type="GO" id="GO:0006526">
    <property type="term" value="P:L-arginine biosynthetic process"/>
    <property type="evidence" value="ECO:0007669"/>
    <property type="project" value="UniProtKB-KW"/>
</dbReference>
<evidence type="ECO:0000313" key="10">
    <source>
        <dbReference type="EMBL" id="VAX24323.1"/>
    </source>
</evidence>
<dbReference type="NCBIfam" id="TIGR00761">
    <property type="entry name" value="argB"/>
    <property type="match status" value="1"/>
</dbReference>